<dbReference type="EMBL" id="JBJKFK010004635">
    <property type="protein sequence ID" value="KAL3308834.1"/>
    <property type="molecule type" value="Genomic_DNA"/>
</dbReference>
<feature type="region of interest" description="Disordered" evidence="1">
    <location>
        <begin position="1"/>
        <end position="31"/>
    </location>
</feature>
<keyword evidence="3" id="KW-1185">Reference proteome</keyword>
<accession>A0ABD2PMV7</accession>
<reference evidence="2 3" key="1">
    <citation type="submission" date="2024-11" db="EMBL/GenBank/DDBJ databases">
        <title>Adaptive evolution of stress response genes in parasites aligns with host niche diversity.</title>
        <authorList>
            <person name="Hahn C."/>
            <person name="Resl P."/>
        </authorList>
    </citation>
    <scope>NUCLEOTIDE SEQUENCE [LARGE SCALE GENOMIC DNA]</scope>
    <source>
        <strain evidence="2">EGGRZ-B1_66</strain>
        <tissue evidence="2">Body</tissue>
    </source>
</reference>
<proteinExistence type="predicted"/>
<evidence type="ECO:0000313" key="3">
    <source>
        <dbReference type="Proteomes" id="UP001626550"/>
    </source>
</evidence>
<name>A0ABD2PMV7_9PLAT</name>
<dbReference type="AlphaFoldDB" id="A0ABD2PMV7"/>
<protein>
    <submittedName>
        <fullName evidence="2">Uncharacterized protein</fullName>
    </submittedName>
</protein>
<sequence length="95" mass="11076">MNQKAAAQDSDDPDVYDGEYEEEHSSETKYEEKNQKMLVKYKNSKRDTYINSRNSVKSLGENSAKFIGNIRSRVTKAYHQKFKSEYSYGHLDIVL</sequence>
<comment type="caution">
    <text evidence="2">The sequence shown here is derived from an EMBL/GenBank/DDBJ whole genome shotgun (WGS) entry which is preliminary data.</text>
</comment>
<gene>
    <name evidence="2" type="ORF">Ciccas_012630</name>
</gene>
<dbReference type="Proteomes" id="UP001626550">
    <property type="component" value="Unassembled WGS sequence"/>
</dbReference>
<evidence type="ECO:0000313" key="2">
    <source>
        <dbReference type="EMBL" id="KAL3308834.1"/>
    </source>
</evidence>
<evidence type="ECO:0000256" key="1">
    <source>
        <dbReference type="SAM" id="MobiDB-lite"/>
    </source>
</evidence>
<organism evidence="2 3">
    <name type="scientific">Cichlidogyrus casuarinus</name>
    <dbReference type="NCBI Taxonomy" id="1844966"/>
    <lineage>
        <taxon>Eukaryota</taxon>
        <taxon>Metazoa</taxon>
        <taxon>Spiralia</taxon>
        <taxon>Lophotrochozoa</taxon>
        <taxon>Platyhelminthes</taxon>
        <taxon>Monogenea</taxon>
        <taxon>Monopisthocotylea</taxon>
        <taxon>Dactylogyridea</taxon>
        <taxon>Ancyrocephalidae</taxon>
        <taxon>Cichlidogyrus</taxon>
    </lineage>
</organism>
<feature type="compositionally biased region" description="Acidic residues" evidence="1">
    <location>
        <begin position="9"/>
        <end position="22"/>
    </location>
</feature>